<dbReference type="InterPro" id="IPR036866">
    <property type="entry name" value="RibonucZ/Hydroxyglut_hydro"/>
</dbReference>
<dbReference type="AlphaFoldDB" id="F6BFV1"/>
<dbReference type="SUPFAM" id="SSF56281">
    <property type="entry name" value="Metallo-hydrolase/oxidoreductase"/>
    <property type="match status" value="1"/>
</dbReference>
<dbReference type="EMBL" id="CP002739">
    <property type="protein sequence ID" value="AEF16241.1"/>
    <property type="molecule type" value="Genomic_DNA"/>
</dbReference>
<keyword evidence="2" id="KW-1185">Reference proteome</keyword>
<dbReference type="PANTHER" id="PTHR42967:SF1">
    <property type="entry name" value="MBL FOLD METALLO-HYDROLASE"/>
    <property type="match status" value="1"/>
</dbReference>
<gene>
    <name evidence="1" type="ordered locus">Thexy_0181</name>
</gene>
<accession>F6BFV1</accession>
<dbReference type="Proteomes" id="UP000007239">
    <property type="component" value="Chromosome"/>
</dbReference>
<dbReference type="HOGENOM" id="CLU_070010_3_0_9"/>
<dbReference type="GO" id="GO:0016787">
    <property type="term" value="F:hydrolase activity"/>
    <property type="evidence" value="ECO:0007669"/>
    <property type="project" value="UniProtKB-KW"/>
</dbReference>
<name>F6BFV1_THEXL</name>
<dbReference type="RefSeq" id="WP_013787002.1">
    <property type="nucleotide sequence ID" value="NC_015555.1"/>
</dbReference>
<dbReference type="STRING" id="858215.Thexy_0181"/>
<sequence length="213" mass="23821">MKIRYFGHSCFKITLENGISIVTDPFDQTVGYPLPETEADIVTSSHSHFDHNYFKAVKGDFKIVNTPGEHDVDGVHIKGVSVFHDDEHGAKRGKNIIFVIEADGMKVCHAGDLGHILTDDMVKEVGDVDVLMVPVGGYYTIDDRQAVKVVEQLKPKLTIAMHFRTSNVNLPIETEDNFLKMTGGRKVQSNEIEIDRNYLEGRSDVVALNYENS</sequence>
<dbReference type="Pfam" id="PF13483">
    <property type="entry name" value="Lactamase_B_3"/>
    <property type="match status" value="1"/>
</dbReference>
<proteinExistence type="predicted"/>
<reference evidence="1" key="1">
    <citation type="submission" date="2011-05" db="EMBL/GenBank/DDBJ databases">
        <title>Complete sequence of Thermoanaerobacterium xylanolyticum LX-11.</title>
        <authorList>
            <consortium name="US DOE Joint Genome Institute"/>
            <person name="Lucas S."/>
            <person name="Han J."/>
            <person name="Lapidus A."/>
            <person name="Cheng J.-F."/>
            <person name="Goodwin L."/>
            <person name="Pitluck S."/>
            <person name="Peters L."/>
            <person name="Mikhailova N."/>
            <person name="Lu M."/>
            <person name="Han C."/>
            <person name="Tapia R."/>
            <person name="Land M."/>
            <person name="Hauser L."/>
            <person name="Kyrpides N."/>
            <person name="Ivanova N."/>
            <person name="Pagani I."/>
            <person name="Hemme C."/>
            <person name="Woyke T."/>
        </authorList>
    </citation>
    <scope>NUCLEOTIDE SEQUENCE</scope>
    <source>
        <strain evidence="1">LX-11</strain>
    </source>
</reference>
<keyword evidence="1" id="KW-0378">Hydrolase</keyword>
<dbReference type="eggNOG" id="COG2220">
    <property type="taxonomic scope" value="Bacteria"/>
</dbReference>
<evidence type="ECO:0000313" key="2">
    <source>
        <dbReference type="Proteomes" id="UP000007239"/>
    </source>
</evidence>
<protein>
    <submittedName>
        <fullName evidence="1">Zn-dependent hydrolase of the beta-lactamase fold-like protein protein</fullName>
    </submittedName>
</protein>
<evidence type="ECO:0000313" key="1">
    <source>
        <dbReference type="EMBL" id="AEF16241.1"/>
    </source>
</evidence>
<dbReference type="Gene3D" id="3.60.15.10">
    <property type="entry name" value="Ribonuclease Z/Hydroxyacylglutathione hydrolase-like"/>
    <property type="match status" value="1"/>
</dbReference>
<organism evidence="1 2">
    <name type="scientific">Thermoanaerobacterium xylanolyticum (strain ATCC 49914 / DSM 7097 / LX-11)</name>
    <dbReference type="NCBI Taxonomy" id="858215"/>
    <lineage>
        <taxon>Bacteria</taxon>
        <taxon>Bacillati</taxon>
        <taxon>Bacillota</taxon>
        <taxon>Clostridia</taxon>
        <taxon>Thermoanaerobacterales</taxon>
        <taxon>Thermoanaerobacteraceae</taxon>
        <taxon>Thermoanaerobacterium</taxon>
    </lineage>
</organism>
<dbReference type="PANTHER" id="PTHR42967">
    <property type="entry name" value="METAL DEPENDENT HYDROLASE"/>
    <property type="match status" value="1"/>
</dbReference>
<dbReference type="KEGG" id="txy:Thexy_0181"/>